<organism evidence="1 2">
    <name type="scientific">Colletotrichum shisoi</name>
    <dbReference type="NCBI Taxonomy" id="2078593"/>
    <lineage>
        <taxon>Eukaryota</taxon>
        <taxon>Fungi</taxon>
        <taxon>Dikarya</taxon>
        <taxon>Ascomycota</taxon>
        <taxon>Pezizomycotina</taxon>
        <taxon>Sordariomycetes</taxon>
        <taxon>Hypocreomycetidae</taxon>
        <taxon>Glomerellales</taxon>
        <taxon>Glomerellaceae</taxon>
        <taxon>Colletotrichum</taxon>
        <taxon>Colletotrichum destructivum species complex</taxon>
    </lineage>
</organism>
<evidence type="ECO:0000313" key="2">
    <source>
        <dbReference type="Proteomes" id="UP000326340"/>
    </source>
</evidence>
<dbReference type="InterPro" id="IPR029045">
    <property type="entry name" value="ClpP/crotonase-like_dom_sf"/>
</dbReference>
<dbReference type="InterPro" id="IPR001753">
    <property type="entry name" value="Enoyl-CoA_hydra/iso"/>
</dbReference>
<dbReference type="GO" id="GO:0005739">
    <property type="term" value="C:mitochondrion"/>
    <property type="evidence" value="ECO:0007669"/>
    <property type="project" value="TreeGrafter"/>
</dbReference>
<dbReference type="GO" id="GO:0003824">
    <property type="term" value="F:catalytic activity"/>
    <property type="evidence" value="ECO:0007669"/>
    <property type="project" value="UniProtKB-ARBA"/>
</dbReference>
<evidence type="ECO:0000313" key="1">
    <source>
        <dbReference type="EMBL" id="TQN69628.1"/>
    </source>
</evidence>
<dbReference type="Pfam" id="PF00378">
    <property type="entry name" value="ECH_1"/>
    <property type="match status" value="1"/>
</dbReference>
<accession>A0A5Q4BRH6</accession>
<dbReference type="PANTHER" id="PTHR11941">
    <property type="entry name" value="ENOYL-COA HYDRATASE-RELATED"/>
    <property type="match status" value="1"/>
</dbReference>
<proteinExistence type="predicted"/>
<sequence>MIYSTVNARFALPEVKLGLIPAGGGLRHLSKVIGQARAASLILTGREWTGVEAERWGMVTECFDNWEQCLAVSYPFRSILLA</sequence>
<dbReference type="EMBL" id="PUHP01000494">
    <property type="protein sequence ID" value="TQN69628.1"/>
    <property type="molecule type" value="Genomic_DNA"/>
</dbReference>
<keyword evidence="2" id="KW-1185">Reference proteome</keyword>
<dbReference type="Proteomes" id="UP000326340">
    <property type="component" value="Unassembled WGS sequence"/>
</dbReference>
<protein>
    <submittedName>
        <fullName evidence="1">Putative enoyl-CoA hydratase echA8</fullName>
    </submittedName>
</protein>
<name>A0A5Q4BRH6_9PEZI</name>
<dbReference type="PANTHER" id="PTHR11941:SF54">
    <property type="entry name" value="ENOYL-COA HYDRATASE, MITOCHONDRIAL"/>
    <property type="match status" value="1"/>
</dbReference>
<dbReference type="AlphaFoldDB" id="A0A5Q4BRH6"/>
<gene>
    <name evidence="1" type="primary">EchA8</name>
    <name evidence="1" type="ORF">CSHISOI_05866</name>
</gene>
<dbReference type="SUPFAM" id="SSF52096">
    <property type="entry name" value="ClpP/crotonase"/>
    <property type="match status" value="1"/>
</dbReference>
<comment type="caution">
    <text evidence="1">The sequence shown here is derived from an EMBL/GenBank/DDBJ whole genome shotgun (WGS) entry which is preliminary data.</text>
</comment>
<dbReference type="Gene3D" id="3.90.226.10">
    <property type="entry name" value="2-enoyl-CoA Hydratase, Chain A, domain 1"/>
    <property type="match status" value="1"/>
</dbReference>
<dbReference type="OrthoDB" id="5241928at2759"/>
<dbReference type="GO" id="GO:0006635">
    <property type="term" value="P:fatty acid beta-oxidation"/>
    <property type="evidence" value="ECO:0007669"/>
    <property type="project" value="TreeGrafter"/>
</dbReference>
<reference evidence="1 2" key="1">
    <citation type="journal article" date="2019" name="Sci. Rep.">
        <title>Colletotrichum shisoi sp. nov., an anthracnose pathogen of Perilla frutescens in Japan: molecular phylogenetic, morphological and genomic evidence.</title>
        <authorList>
            <person name="Gan P."/>
            <person name="Tsushima A."/>
            <person name="Hiroyama R."/>
            <person name="Narusaka M."/>
            <person name="Takano Y."/>
            <person name="Narusaka Y."/>
            <person name="Kawaradani M."/>
            <person name="Damm U."/>
            <person name="Shirasu K."/>
        </authorList>
    </citation>
    <scope>NUCLEOTIDE SEQUENCE [LARGE SCALE GENOMIC DNA]</scope>
    <source>
        <strain evidence="1 2">PG-2018a</strain>
    </source>
</reference>
<dbReference type="CDD" id="cd06558">
    <property type="entry name" value="crotonase-like"/>
    <property type="match status" value="1"/>
</dbReference>